<dbReference type="GO" id="GO:1902208">
    <property type="term" value="P:regulation of bacterial-type flagellum assembly"/>
    <property type="evidence" value="ECO:0007669"/>
    <property type="project" value="InterPro"/>
</dbReference>
<evidence type="ECO:0000256" key="1">
    <source>
        <dbReference type="ARBA" id="ARBA00022490"/>
    </source>
</evidence>
<evidence type="ECO:0000256" key="6">
    <source>
        <dbReference type="ARBA" id="ARBA00023125"/>
    </source>
</evidence>
<evidence type="ECO:0000256" key="4">
    <source>
        <dbReference type="ARBA" id="ARBA00022833"/>
    </source>
</evidence>
<dbReference type="InterPro" id="IPR007944">
    <property type="entry name" value="FlhC"/>
</dbReference>
<dbReference type="PATRIC" id="fig|1454003.3.peg.338"/>
<comment type="caution">
    <text evidence="9">The sequence shown here is derived from an EMBL/GenBank/DDBJ whole genome shotgun (WGS) entry which is preliminary data.</text>
</comment>
<evidence type="ECO:0000313" key="9">
    <source>
        <dbReference type="EMBL" id="EXI82546.1"/>
    </source>
</evidence>
<dbReference type="SUPFAM" id="SSF160930">
    <property type="entry name" value="FlhC-like"/>
    <property type="match status" value="1"/>
</dbReference>
<evidence type="ECO:0000256" key="8">
    <source>
        <dbReference type="ARBA" id="ARBA00023163"/>
    </source>
</evidence>
<sequence length="212" mass="23314">MPTRGDRHLRAMQLAKQLAALGARLKTIHLITGIPPRQVQSLFFPDPRSIPRGRAPDSAEWYHGANLILRTDACLIGAKYHQLRTQGLAAGEALVLAYRAYQAATLPPYRISLDRAFNLISYIDGIWLATAPTLSVLTCPSCGCEFIAAVGTVAYPGDACPFCKLFERFYLDHRIQASYPARRTCDIAERQLGMLALFHMLSPGAEGDTPAE</sequence>
<dbReference type="GO" id="GO:0046872">
    <property type="term" value="F:metal ion binding"/>
    <property type="evidence" value="ECO:0007669"/>
    <property type="project" value="UniProtKB-KW"/>
</dbReference>
<dbReference type="GO" id="GO:0044781">
    <property type="term" value="P:bacterial-type flagellum organization"/>
    <property type="evidence" value="ECO:0007669"/>
    <property type="project" value="UniProtKB-KW"/>
</dbReference>
<keyword evidence="7" id="KW-0010">Activator</keyword>
<keyword evidence="5" id="KW-0805">Transcription regulation</keyword>
<keyword evidence="8" id="KW-0804">Transcription</keyword>
<dbReference type="STRING" id="1454003.AW10_00332"/>
<dbReference type="GO" id="GO:0045893">
    <property type="term" value="P:positive regulation of DNA-templated transcription"/>
    <property type="evidence" value="ECO:0007669"/>
    <property type="project" value="InterPro"/>
</dbReference>
<evidence type="ECO:0000256" key="5">
    <source>
        <dbReference type="ARBA" id="ARBA00023015"/>
    </source>
</evidence>
<evidence type="ECO:0000256" key="3">
    <source>
        <dbReference type="ARBA" id="ARBA00022795"/>
    </source>
</evidence>
<dbReference type="GO" id="GO:0003677">
    <property type="term" value="F:DNA binding"/>
    <property type="evidence" value="ECO:0007669"/>
    <property type="project" value="UniProtKB-KW"/>
</dbReference>
<name>A0A011P4L6_9PROT</name>
<dbReference type="Pfam" id="PF05280">
    <property type="entry name" value="FlhC"/>
    <property type="match status" value="1"/>
</dbReference>
<keyword evidence="6" id="KW-0238">DNA-binding</keyword>
<reference evidence="9 10" key="1">
    <citation type="submission" date="2014-02" db="EMBL/GenBank/DDBJ databases">
        <title>Expanding our view of genomic diversity in Candidatus Accumulibacter clades.</title>
        <authorList>
            <person name="Skennerton C.T."/>
            <person name="Barr J.J."/>
            <person name="Slater F.R."/>
            <person name="Bond P.L."/>
            <person name="Tyson G.W."/>
        </authorList>
    </citation>
    <scope>NUCLEOTIDE SEQUENCE [LARGE SCALE GENOMIC DNA]</scope>
    <source>
        <strain evidence="10">BA-92</strain>
    </source>
</reference>
<keyword evidence="1" id="KW-0963">Cytoplasm</keyword>
<keyword evidence="3" id="KW-1005">Bacterial flagellum biogenesis</keyword>
<dbReference type="EMBL" id="JEMX01000010">
    <property type="protein sequence ID" value="EXI82546.1"/>
    <property type="molecule type" value="Genomic_DNA"/>
</dbReference>
<accession>A0A011P4L6</accession>
<organism evidence="9 10">
    <name type="scientific">Candidatus Accumulibacter appositus</name>
    <dbReference type="NCBI Taxonomy" id="1454003"/>
    <lineage>
        <taxon>Bacteria</taxon>
        <taxon>Pseudomonadati</taxon>
        <taxon>Pseudomonadota</taxon>
        <taxon>Betaproteobacteria</taxon>
        <taxon>Candidatus Accumulibacter</taxon>
    </lineage>
</organism>
<gene>
    <name evidence="9" type="ORF">AW10_00332</name>
</gene>
<keyword evidence="4" id="KW-0862">Zinc</keyword>
<evidence type="ECO:0000256" key="7">
    <source>
        <dbReference type="ARBA" id="ARBA00023159"/>
    </source>
</evidence>
<proteinExistence type="predicted"/>
<evidence type="ECO:0000313" key="10">
    <source>
        <dbReference type="Proteomes" id="UP000021816"/>
    </source>
</evidence>
<dbReference type="Proteomes" id="UP000021816">
    <property type="component" value="Unassembled WGS sequence"/>
</dbReference>
<protein>
    <submittedName>
        <fullName evidence="9">Transcriptional activator FlhC</fullName>
    </submittedName>
</protein>
<keyword evidence="2" id="KW-0479">Metal-binding</keyword>
<evidence type="ECO:0000256" key="2">
    <source>
        <dbReference type="ARBA" id="ARBA00022723"/>
    </source>
</evidence>
<dbReference type="AlphaFoldDB" id="A0A011P4L6"/>